<protein>
    <submittedName>
        <fullName evidence="1">Uncharacterized protein</fullName>
    </submittedName>
</protein>
<gene>
    <name evidence="1" type="ORF">NPIL_480551</name>
</gene>
<accession>A0A8X6TSE2</accession>
<dbReference type="EMBL" id="BMAW01109640">
    <property type="protein sequence ID" value="GFT39330.1"/>
    <property type="molecule type" value="Genomic_DNA"/>
</dbReference>
<dbReference type="AlphaFoldDB" id="A0A8X6TSE2"/>
<evidence type="ECO:0000313" key="1">
    <source>
        <dbReference type="EMBL" id="GFT39330.1"/>
    </source>
</evidence>
<proteinExistence type="predicted"/>
<feature type="non-terminal residue" evidence="1">
    <location>
        <position position="1"/>
    </location>
</feature>
<organism evidence="1 2">
    <name type="scientific">Nephila pilipes</name>
    <name type="common">Giant wood spider</name>
    <name type="synonym">Nephila maculata</name>
    <dbReference type="NCBI Taxonomy" id="299642"/>
    <lineage>
        <taxon>Eukaryota</taxon>
        <taxon>Metazoa</taxon>
        <taxon>Ecdysozoa</taxon>
        <taxon>Arthropoda</taxon>
        <taxon>Chelicerata</taxon>
        <taxon>Arachnida</taxon>
        <taxon>Araneae</taxon>
        <taxon>Araneomorphae</taxon>
        <taxon>Entelegynae</taxon>
        <taxon>Araneoidea</taxon>
        <taxon>Nephilidae</taxon>
        <taxon>Nephila</taxon>
    </lineage>
</organism>
<evidence type="ECO:0000313" key="2">
    <source>
        <dbReference type="Proteomes" id="UP000887013"/>
    </source>
</evidence>
<reference evidence="1" key="1">
    <citation type="submission" date="2020-08" db="EMBL/GenBank/DDBJ databases">
        <title>Multicomponent nature underlies the extraordinary mechanical properties of spider dragline silk.</title>
        <authorList>
            <person name="Kono N."/>
            <person name="Nakamura H."/>
            <person name="Mori M."/>
            <person name="Yoshida Y."/>
            <person name="Ohtoshi R."/>
            <person name="Malay A.D."/>
            <person name="Moran D.A.P."/>
            <person name="Tomita M."/>
            <person name="Numata K."/>
            <person name="Arakawa K."/>
        </authorList>
    </citation>
    <scope>NUCLEOTIDE SEQUENCE</scope>
</reference>
<comment type="caution">
    <text evidence="1">The sequence shown here is derived from an EMBL/GenBank/DDBJ whole genome shotgun (WGS) entry which is preliminary data.</text>
</comment>
<keyword evidence="2" id="KW-1185">Reference proteome</keyword>
<dbReference type="Proteomes" id="UP000887013">
    <property type="component" value="Unassembled WGS sequence"/>
</dbReference>
<name>A0A8X6TSE2_NEPPI</name>
<sequence>MSLEYIFQAPFILSQTCSDRVLTKASIYNGYPLHPSKFRSRLMCYGRDCGCYTTTAQSRRDKQSVFMYCK</sequence>